<comment type="function">
    <text evidence="5">Modulates RecA activity.</text>
</comment>
<dbReference type="Pfam" id="PF02631">
    <property type="entry name" value="RecX_HTH2"/>
    <property type="match status" value="1"/>
</dbReference>
<dbReference type="InterPro" id="IPR053924">
    <property type="entry name" value="RecX_HTH_2nd"/>
</dbReference>
<dbReference type="PANTHER" id="PTHR33602:SF1">
    <property type="entry name" value="REGULATORY PROTEIN RECX FAMILY PROTEIN"/>
    <property type="match status" value="1"/>
</dbReference>
<comment type="similarity">
    <text evidence="2 5">Belongs to the RecX family.</text>
</comment>
<dbReference type="EMBL" id="MFSQ01000014">
    <property type="protein sequence ID" value="OGI41393.1"/>
    <property type="molecule type" value="Genomic_DNA"/>
</dbReference>
<evidence type="ECO:0000256" key="2">
    <source>
        <dbReference type="ARBA" id="ARBA00009695"/>
    </source>
</evidence>
<dbReference type="STRING" id="1817756.A2140_02130"/>
<evidence type="ECO:0000259" key="6">
    <source>
        <dbReference type="Pfam" id="PF02631"/>
    </source>
</evidence>
<dbReference type="Pfam" id="PF21981">
    <property type="entry name" value="RecX_HTH3"/>
    <property type="match status" value="1"/>
</dbReference>
<evidence type="ECO:0000259" key="7">
    <source>
        <dbReference type="Pfam" id="PF21981"/>
    </source>
</evidence>
<comment type="subcellular location">
    <subcellularLocation>
        <location evidence="1 5">Cytoplasm</location>
    </subcellularLocation>
</comment>
<evidence type="ECO:0000259" key="8">
    <source>
        <dbReference type="Pfam" id="PF21982"/>
    </source>
</evidence>
<evidence type="ECO:0000256" key="1">
    <source>
        <dbReference type="ARBA" id="ARBA00004496"/>
    </source>
</evidence>
<dbReference type="Proteomes" id="UP000178379">
    <property type="component" value="Unassembled WGS sequence"/>
</dbReference>
<dbReference type="InterPro" id="IPR053926">
    <property type="entry name" value="RecX_HTH_1st"/>
</dbReference>
<evidence type="ECO:0000313" key="9">
    <source>
        <dbReference type="EMBL" id="OGI41393.1"/>
    </source>
</evidence>
<dbReference type="GO" id="GO:0006282">
    <property type="term" value="P:regulation of DNA repair"/>
    <property type="evidence" value="ECO:0007669"/>
    <property type="project" value="UniProtKB-UniRule"/>
</dbReference>
<keyword evidence="4 5" id="KW-0963">Cytoplasm</keyword>
<evidence type="ECO:0000256" key="4">
    <source>
        <dbReference type="ARBA" id="ARBA00022490"/>
    </source>
</evidence>
<dbReference type="PANTHER" id="PTHR33602">
    <property type="entry name" value="REGULATORY PROTEIN RECX FAMILY PROTEIN"/>
    <property type="match status" value="1"/>
</dbReference>
<gene>
    <name evidence="5" type="primary">recX</name>
    <name evidence="9" type="ORF">A2140_02130</name>
</gene>
<organism evidence="9 10">
    <name type="scientific">Candidatus Muproteobacteria bacterium RBG_16_62_13</name>
    <dbReference type="NCBI Taxonomy" id="1817756"/>
    <lineage>
        <taxon>Bacteria</taxon>
        <taxon>Pseudomonadati</taxon>
        <taxon>Pseudomonadota</taxon>
        <taxon>Candidatus Muproteobacteria</taxon>
    </lineage>
</organism>
<name>A0A1F6T8D1_9PROT</name>
<proteinExistence type="inferred from homology"/>
<accession>A0A1F6T8D1</accession>
<dbReference type="Pfam" id="PF21982">
    <property type="entry name" value="RecX_HTH1"/>
    <property type="match status" value="1"/>
</dbReference>
<sequence length="159" mass="18436">MPGSGKSADPPTLAEARQIALKLLARREHSPGEMREKLDRKHCPAEIAEQVIQRLIAERLLSEERFVEGYVQARRRRGYGPVRIREELRQRGVDKGAIEPWLDAGSRDWLEDLRRVRRKKFGAKLPGDFSERARQARFLQYRGFTAEQIQKVLSSRDTD</sequence>
<feature type="domain" description="RecX first three-helical" evidence="8">
    <location>
        <begin position="16"/>
        <end position="55"/>
    </location>
</feature>
<protein>
    <recommendedName>
        <fullName evidence="3 5">Regulatory protein RecX</fullName>
    </recommendedName>
</protein>
<dbReference type="HAMAP" id="MF_01114">
    <property type="entry name" value="RecX"/>
    <property type="match status" value="1"/>
</dbReference>
<evidence type="ECO:0000313" key="10">
    <source>
        <dbReference type="Proteomes" id="UP000178379"/>
    </source>
</evidence>
<feature type="domain" description="RecX second three-helical" evidence="6">
    <location>
        <begin position="62"/>
        <end position="99"/>
    </location>
</feature>
<dbReference type="InterPro" id="IPR053925">
    <property type="entry name" value="RecX_HTH_3rd"/>
</dbReference>
<dbReference type="InterPro" id="IPR036388">
    <property type="entry name" value="WH-like_DNA-bd_sf"/>
</dbReference>
<feature type="domain" description="RecX third three-helical" evidence="7">
    <location>
        <begin position="110"/>
        <end position="153"/>
    </location>
</feature>
<comment type="caution">
    <text evidence="9">The sequence shown here is derived from an EMBL/GenBank/DDBJ whole genome shotgun (WGS) entry which is preliminary data.</text>
</comment>
<dbReference type="AlphaFoldDB" id="A0A1F6T8D1"/>
<reference evidence="9 10" key="1">
    <citation type="journal article" date="2016" name="Nat. Commun.">
        <title>Thousands of microbial genomes shed light on interconnected biogeochemical processes in an aquifer system.</title>
        <authorList>
            <person name="Anantharaman K."/>
            <person name="Brown C.T."/>
            <person name="Hug L.A."/>
            <person name="Sharon I."/>
            <person name="Castelle C.J."/>
            <person name="Probst A.J."/>
            <person name="Thomas B.C."/>
            <person name="Singh A."/>
            <person name="Wilkins M.J."/>
            <person name="Karaoz U."/>
            <person name="Brodie E.L."/>
            <person name="Williams K.H."/>
            <person name="Hubbard S.S."/>
            <person name="Banfield J.F."/>
        </authorList>
    </citation>
    <scope>NUCLEOTIDE SEQUENCE [LARGE SCALE GENOMIC DNA]</scope>
</reference>
<evidence type="ECO:0000256" key="5">
    <source>
        <dbReference type="HAMAP-Rule" id="MF_01114"/>
    </source>
</evidence>
<evidence type="ECO:0000256" key="3">
    <source>
        <dbReference type="ARBA" id="ARBA00018111"/>
    </source>
</evidence>
<dbReference type="Gene3D" id="1.10.10.10">
    <property type="entry name" value="Winged helix-like DNA-binding domain superfamily/Winged helix DNA-binding domain"/>
    <property type="match status" value="3"/>
</dbReference>
<dbReference type="GO" id="GO:0005737">
    <property type="term" value="C:cytoplasm"/>
    <property type="evidence" value="ECO:0007669"/>
    <property type="project" value="UniProtKB-SubCell"/>
</dbReference>
<dbReference type="InterPro" id="IPR003783">
    <property type="entry name" value="Regulatory_RecX"/>
</dbReference>